<sequence>MKIFKMIISGLFAFVFAATIAVPARAYEAGPVTGGGTIVGKVVFNDVVPTRKVIPNKDVEVCGGIREEPLIEVGPDKSVKNAVVYLVEVAKGKAWPAAGKTPELDNRKCRFEPEVQVIRAGPLDVVNDDPILHNTHGYYGKRTAFNMALPNQGQRIPTELTRAGIVRIDCDAHGWMEGWIYVVDNPYYAITGADGKFSITDVPPGNFTLVAIQSFTGPIQQPVTVTAGKPTNLTIELKKQ</sequence>
<keyword evidence="2" id="KW-0378">Hydrolase</keyword>
<reference evidence="2 3" key="1">
    <citation type="submission" date="2016-11" db="EMBL/GenBank/DDBJ databases">
        <authorList>
            <person name="Jaros S."/>
            <person name="Januszkiewicz K."/>
            <person name="Wedrychowicz H."/>
        </authorList>
    </citation>
    <scope>NUCLEOTIDE SEQUENCE [LARGE SCALE GENOMIC DNA]</scope>
    <source>
        <strain evidence="2 3">GAS499</strain>
    </source>
</reference>
<name>A0A1M6KSP5_9BRAD</name>
<dbReference type="SUPFAM" id="SSF49464">
    <property type="entry name" value="Carboxypeptidase regulatory domain-like"/>
    <property type="match status" value="1"/>
</dbReference>
<dbReference type="AlphaFoldDB" id="A0A1M6KSP5"/>
<protein>
    <submittedName>
        <fullName evidence="2">Carboxypeptidase regulatory-like domain-containing protein</fullName>
    </submittedName>
</protein>
<accession>A0A1M6KSP5</accession>
<dbReference type="EMBL" id="LT670844">
    <property type="protein sequence ID" value="SHJ61991.1"/>
    <property type="molecule type" value="Genomic_DNA"/>
</dbReference>
<keyword evidence="1" id="KW-0732">Signal</keyword>
<organism evidence="2 3">
    <name type="scientific">Bradyrhizobium lablabi</name>
    <dbReference type="NCBI Taxonomy" id="722472"/>
    <lineage>
        <taxon>Bacteria</taxon>
        <taxon>Pseudomonadati</taxon>
        <taxon>Pseudomonadota</taxon>
        <taxon>Alphaproteobacteria</taxon>
        <taxon>Hyphomicrobiales</taxon>
        <taxon>Nitrobacteraceae</taxon>
        <taxon>Bradyrhizobium</taxon>
    </lineage>
</organism>
<dbReference type="InterPro" id="IPR008972">
    <property type="entry name" value="Cupredoxin"/>
</dbReference>
<keyword evidence="2" id="KW-0645">Protease</keyword>
<evidence type="ECO:0000313" key="3">
    <source>
        <dbReference type="Proteomes" id="UP000189935"/>
    </source>
</evidence>
<dbReference type="InterPro" id="IPR008969">
    <property type="entry name" value="CarboxyPept-like_regulatory"/>
</dbReference>
<dbReference type="Proteomes" id="UP000189935">
    <property type="component" value="Chromosome I"/>
</dbReference>
<keyword evidence="2" id="KW-0121">Carboxypeptidase</keyword>
<gene>
    <name evidence="2" type="ORF">SAMN05444159_1068</name>
</gene>
<proteinExistence type="predicted"/>
<dbReference type="SUPFAM" id="SSF49503">
    <property type="entry name" value="Cupredoxins"/>
    <property type="match status" value="1"/>
</dbReference>
<evidence type="ECO:0000256" key="1">
    <source>
        <dbReference type="SAM" id="SignalP"/>
    </source>
</evidence>
<dbReference type="Gene3D" id="2.60.40.1120">
    <property type="entry name" value="Carboxypeptidase-like, regulatory domain"/>
    <property type="match status" value="1"/>
</dbReference>
<feature type="signal peptide" evidence="1">
    <location>
        <begin position="1"/>
        <end position="26"/>
    </location>
</feature>
<feature type="chain" id="PRO_5009919049" evidence="1">
    <location>
        <begin position="27"/>
        <end position="240"/>
    </location>
</feature>
<dbReference type="GO" id="GO:0004180">
    <property type="term" value="F:carboxypeptidase activity"/>
    <property type="evidence" value="ECO:0007669"/>
    <property type="project" value="UniProtKB-KW"/>
</dbReference>
<evidence type="ECO:0000313" key="2">
    <source>
        <dbReference type="EMBL" id="SHJ61991.1"/>
    </source>
</evidence>